<gene>
    <name evidence="5" type="ORF">ACFSM5_17225</name>
</gene>
<dbReference type="SUPFAM" id="SSF51735">
    <property type="entry name" value="NAD(P)-binding Rossmann-fold domains"/>
    <property type="match status" value="1"/>
</dbReference>
<evidence type="ECO:0000313" key="6">
    <source>
        <dbReference type="Proteomes" id="UP001597295"/>
    </source>
</evidence>
<dbReference type="Pfam" id="PF14833">
    <property type="entry name" value="NAD_binding_11"/>
    <property type="match status" value="1"/>
</dbReference>
<dbReference type="Pfam" id="PF03446">
    <property type="entry name" value="NAD_binding_2"/>
    <property type="match status" value="1"/>
</dbReference>
<dbReference type="Proteomes" id="UP001597295">
    <property type="component" value="Unassembled WGS sequence"/>
</dbReference>
<dbReference type="InterPro" id="IPR006115">
    <property type="entry name" value="6PGDH_NADP-bd"/>
</dbReference>
<dbReference type="SUPFAM" id="SSF48179">
    <property type="entry name" value="6-phosphogluconate dehydrogenase C-terminal domain-like"/>
    <property type="match status" value="1"/>
</dbReference>
<keyword evidence="2" id="KW-0520">NAD</keyword>
<feature type="domain" description="6-phosphogluconate dehydrogenase NADP-binding" evidence="3">
    <location>
        <begin position="2"/>
        <end position="154"/>
    </location>
</feature>
<evidence type="ECO:0000256" key="2">
    <source>
        <dbReference type="ARBA" id="ARBA00023027"/>
    </source>
</evidence>
<dbReference type="EC" id="1.1.-.-" evidence="5"/>
<evidence type="ECO:0000256" key="1">
    <source>
        <dbReference type="ARBA" id="ARBA00023002"/>
    </source>
</evidence>
<dbReference type="Gene3D" id="3.40.50.720">
    <property type="entry name" value="NAD(P)-binding Rossmann-like Domain"/>
    <property type="match status" value="1"/>
</dbReference>
<dbReference type="InterPro" id="IPR036291">
    <property type="entry name" value="NAD(P)-bd_dom_sf"/>
</dbReference>
<dbReference type="InterPro" id="IPR013328">
    <property type="entry name" value="6PGD_dom2"/>
</dbReference>
<dbReference type="PANTHER" id="PTHR43060:SF15">
    <property type="entry name" value="3-HYDROXYISOBUTYRATE DEHYDROGENASE-LIKE 1, MITOCHONDRIAL-RELATED"/>
    <property type="match status" value="1"/>
</dbReference>
<accession>A0ABW5DUX9</accession>
<evidence type="ECO:0000313" key="5">
    <source>
        <dbReference type="EMBL" id="MFD2264650.1"/>
    </source>
</evidence>
<organism evidence="5 6">
    <name type="scientific">Lacibacterium aquatile</name>
    <dbReference type="NCBI Taxonomy" id="1168082"/>
    <lineage>
        <taxon>Bacteria</taxon>
        <taxon>Pseudomonadati</taxon>
        <taxon>Pseudomonadota</taxon>
        <taxon>Alphaproteobacteria</taxon>
        <taxon>Rhodospirillales</taxon>
        <taxon>Rhodospirillaceae</taxon>
    </lineage>
</organism>
<sequence>MNIAVLGIGLMGAPMARRLIAAGYQVTLWNRTAAKAEALAGPGVRIALMPADAVRDADLTITMLENGPVVEAVVAAIGDALKPGSLLVDMSSIPPDTARAHYETLGARGIAAIDAPVSGGPSGAEAGTLAIMAGGDEEAVERARPVLVHLGRVTRVGPPGTGQLSKLCNQLIVGAAIGAVSEALILAEKGGADPAKVREALSGGFADSKILAIHGQRMLDRSFIPGGAASVHLKDMVTIQAAARGNGLDLPLASLIHRLFEDLCRNGEGAKDHSALFRQIAREAGAEDLI</sequence>
<feature type="domain" description="3-hydroxyisobutyrate dehydrogenase-like NAD-binding" evidence="4">
    <location>
        <begin position="160"/>
        <end position="278"/>
    </location>
</feature>
<dbReference type="RefSeq" id="WP_379877761.1">
    <property type="nucleotide sequence ID" value="NZ_JBHUIP010000014.1"/>
</dbReference>
<dbReference type="InterPro" id="IPR015815">
    <property type="entry name" value="HIBADH-related"/>
</dbReference>
<proteinExistence type="predicted"/>
<dbReference type="PANTHER" id="PTHR43060">
    <property type="entry name" value="3-HYDROXYISOBUTYRATE DEHYDROGENASE-LIKE 1, MITOCHONDRIAL-RELATED"/>
    <property type="match status" value="1"/>
</dbReference>
<dbReference type="InterPro" id="IPR029154">
    <property type="entry name" value="HIBADH-like_NADP-bd"/>
</dbReference>
<comment type="caution">
    <text evidence="5">The sequence shown here is derived from an EMBL/GenBank/DDBJ whole genome shotgun (WGS) entry which is preliminary data.</text>
</comment>
<dbReference type="PIRSF" id="PIRSF000103">
    <property type="entry name" value="HIBADH"/>
    <property type="match status" value="1"/>
</dbReference>
<dbReference type="InterPro" id="IPR008927">
    <property type="entry name" value="6-PGluconate_DH-like_C_sf"/>
</dbReference>
<evidence type="ECO:0000259" key="3">
    <source>
        <dbReference type="Pfam" id="PF03446"/>
    </source>
</evidence>
<keyword evidence="6" id="KW-1185">Reference proteome</keyword>
<name>A0ABW5DUX9_9PROT</name>
<protein>
    <submittedName>
        <fullName evidence="5">NAD(P)-dependent oxidoreductase</fullName>
        <ecNumber evidence="5">1.1.-.-</ecNumber>
    </submittedName>
</protein>
<evidence type="ECO:0000259" key="4">
    <source>
        <dbReference type="Pfam" id="PF14833"/>
    </source>
</evidence>
<dbReference type="EMBL" id="JBHUIP010000014">
    <property type="protein sequence ID" value="MFD2264650.1"/>
    <property type="molecule type" value="Genomic_DNA"/>
</dbReference>
<dbReference type="Gene3D" id="1.10.1040.10">
    <property type="entry name" value="N-(1-d-carboxylethyl)-l-norvaline Dehydrogenase, domain 2"/>
    <property type="match status" value="1"/>
</dbReference>
<reference evidence="6" key="1">
    <citation type="journal article" date="2019" name="Int. J. Syst. Evol. Microbiol.">
        <title>The Global Catalogue of Microorganisms (GCM) 10K type strain sequencing project: providing services to taxonomists for standard genome sequencing and annotation.</title>
        <authorList>
            <consortium name="The Broad Institute Genomics Platform"/>
            <consortium name="The Broad Institute Genome Sequencing Center for Infectious Disease"/>
            <person name="Wu L."/>
            <person name="Ma J."/>
        </authorList>
    </citation>
    <scope>NUCLEOTIDE SEQUENCE [LARGE SCALE GENOMIC DNA]</scope>
    <source>
        <strain evidence="6">CGMCC 1.19062</strain>
    </source>
</reference>
<keyword evidence="1 5" id="KW-0560">Oxidoreductase</keyword>
<dbReference type="GO" id="GO:0016491">
    <property type="term" value="F:oxidoreductase activity"/>
    <property type="evidence" value="ECO:0007669"/>
    <property type="project" value="UniProtKB-KW"/>
</dbReference>